<accession>A0A9J6E8P7</accession>
<keyword evidence="1" id="KW-0732">Signal</keyword>
<feature type="chain" id="PRO_5039922776" evidence="1">
    <location>
        <begin position="24"/>
        <end position="284"/>
    </location>
</feature>
<sequence>MRPRNNLLLYVLQILALCLGLSSDGWSPESLLPVILSPDANQRSPEFCCTDEFSWIRWPAQVLVSGALNYTAKSTATGEASRYAPHVYSGIGQGFTASMRPRNNLLLYVLQGSKKHSYSKCTTSFRCLVVLPCPRAFCDGVAECFDAACMLVLLLSGDIEMNPGPNDSAMQELLKGQKEILEVMGTIRKKLDDYIALTDQRLDSIESELKCLAGKSVQFERCEKTVDRISAGIVEMQVKLDDLENRSRRNNLVVYGLKESTGETTESLRKTVLDDILLLKWVSP</sequence>
<proteinExistence type="predicted"/>
<dbReference type="Proteomes" id="UP000821866">
    <property type="component" value="Chromosome 3"/>
</dbReference>
<gene>
    <name evidence="2" type="ORF">HPB51_012399</name>
</gene>
<evidence type="ECO:0000256" key="1">
    <source>
        <dbReference type="SAM" id="SignalP"/>
    </source>
</evidence>
<feature type="signal peptide" evidence="1">
    <location>
        <begin position="1"/>
        <end position="23"/>
    </location>
</feature>
<protein>
    <submittedName>
        <fullName evidence="2">Uncharacterized protein</fullName>
    </submittedName>
</protein>
<comment type="caution">
    <text evidence="2">The sequence shown here is derived from an EMBL/GenBank/DDBJ whole genome shotgun (WGS) entry which is preliminary data.</text>
</comment>
<organism evidence="2 3">
    <name type="scientific">Rhipicephalus microplus</name>
    <name type="common">Cattle tick</name>
    <name type="synonym">Boophilus microplus</name>
    <dbReference type="NCBI Taxonomy" id="6941"/>
    <lineage>
        <taxon>Eukaryota</taxon>
        <taxon>Metazoa</taxon>
        <taxon>Ecdysozoa</taxon>
        <taxon>Arthropoda</taxon>
        <taxon>Chelicerata</taxon>
        <taxon>Arachnida</taxon>
        <taxon>Acari</taxon>
        <taxon>Parasitiformes</taxon>
        <taxon>Ixodida</taxon>
        <taxon>Ixodoidea</taxon>
        <taxon>Ixodidae</taxon>
        <taxon>Rhipicephalinae</taxon>
        <taxon>Rhipicephalus</taxon>
        <taxon>Boophilus</taxon>
    </lineage>
</organism>
<dbReference type="AlphaFoldDB" id="A0A9J6E8P7"/>
<evidence type="ECO:0000313" key="3">
    <source>
        <dbReference type="Proteomes" id="UP000821866"/>
    </source>
</evidence>
<reference evidence="2" key="2">
    <citation type="submission" date="2021-09" db="EMBL/GenBank/DDBJ databases">
        <authorList>
            <person name="Jia N."/>
            <person name="Wang J."/>
            <person name="Shi W."/>
            <person name="Du L."/>
            <person name="Sun Y."/>
            <person name="Zhan W."/>
            <person name="Jiang J."/>
            <person name="Wang Q."/>
            <person name="Zhang B."/>
            <person name="Ji P."/>
            <person name="Sakyi L.B."/>
            <person name="Cui X."/>
            <person name="Yuan T."/>
            <person name="Jiang B."/>
            <person name="Yang W."/>
            <person name="Lam T.T.-Y."/>
            <person name="Chang Q."/>
            <person name="Ding S."/>
            <person name="Wang X."/>
            <person name="Zhu J."/>
            <person name="Ruan X."/>
            <person name="Zhao L."/>
            <person name="Wei J."/>
            <person name="Que T."/>
            <person name="Du C."/>
            <person name="Cheng J."/>
            <person name="Dai P."/>
            <person name="Han X."/>
            <person name="Huang E."/>
            <person name="Gao Y."/>
            <person name="Liu J."/>
            <person name="Shao H."/>
            <person name="Ye R."/>
            <person name="Li L."/>
            <person name="Wei W."/>
            <person name="Wang X."/>
            <person name="Wang C."/>
            <person name="Huo Q."/>
            <person name="Li W."/>
            <person name="Guo W."/>
            <person name="Chen H."/>
            <person name="Chen S."/>
            <person name="Zhou L."/>
            <person name="Zhou L."/>
            <person name="Ni X."/>
            <person name="Tian J."/>
            <person name="Zhou Y."/>
            <person name="Sheng Y."/>
            <person name="Liu T."/>
            <person name="Pan Y."/>
            <person name="Xia L."/>
            <person name="Li J."/>
            <person name="Zhao F."/>
            <person name="Cao W."/>
        </authorList>
    </citation>
    <scope>NUCLEOTIDE SEQUENCE</scope>
    <source>
        <strain evidence="2">Rmic-2018</strain>
        <tissue evidence="2">Larvae</tissue>
    </source>
</reference>
<reference evidence="2" key="1">
    <citation type="journal article" date="2020" name="Cell">
        <title>Large-Scale Comparative Analyses of Tick Genomes Elucidate Their Genetic Diversity and Vector Capacities.</title>
        <authorList>
            <consortium name="Tick Genome and Microbiome Consortium (TIGMIC)"/>
            <person name="Jia N."/>
            <person name="Wang J."/>
            <person name="Shi W."/>
            <person name="Du L."/>
            <person name="Sun Y."/>
            <person name="Zhan W."/>
            <person name="Jiang J.F."/>
            <person name="Wang Q."/>
            <person name="Zhang B."/>
            <person name="Ji P."/>
            <person name="Bell-Sakyi L."/>
            <person name="Cui X.M."/>
            <person name="Yuan T.T."/>
            <person name="Jiang B.G."/>
            <person name="Yang W.F."/>
            <person name="Lam T.T."/>
            <person name="Chang Q.C."/>
            <person name="Ding S.J."/>
            <person name="Wang X.J."/>
            <person name="Zhu J.G."/>
            <person name="Ruan X.D."/>
            <person name="Zhao L."/>
            <person name="Wei J.T."/>
            <person name="Ye R.Z."/>
            <person name="Que T.C."/>
            <person name="Du C.H."/>
            <person name="Zhou Y.H."/>
            <person name="Cheng J.X."/>
            <person name="Dai P.F."/>
            <person name="Guo W.B."/>
            <person name="Han X.H."/>
            <person name="Huang E.J."/>
            <person name="Li L.F."/>
            <person name="Wei W."/>
            <person name="Gao Y.C."/>
            <person name="Liu J.Z."/>
            <person name="Shao H.Z."/>
            <person name="Wang X."/>
            <person name="Wang C.C."/>
            <person name="Yang T.C."/>
            <person name="Huo Q.B."/>
            <person name="Li W."/>
            <person name="Chen H.Y."/>
            <person name="Chen S.E."/>
            <person name="Zhou L.G."/>
            <person name="Ni X.B."/>
            <person name="Tian J.H."/>
            <person name="Sheng Y."/>
            <person name="Liu T."/>
            <person name="Pan Y.S."/>
            <person name="Xia L.Y."/>
            <person name="Li J."/>
            <person name="Zhao F."/>
            <person name="Cao W.C."/>
        </authorList>
    </citation>
    <scope>NUCLEOTIDE SEQUENCE</scope>
    <source>
        <strain evidence="2">Rmic-2018</strain>
    </source>
</reference>
<evidence type="ECO:0000313" key="2">
    <source>
        <dbReference type="EMBL" id="KAH8030931.1"/>
    </source>
</evidence>
<dbReference type="EMBL" id="JABSTU010000005">
    <property type="protein sequence ID" value="KAH8030931.1"/>
    <property type="molecule type" value="Genomic_DNA"/>
</dbReference>
<name>A0A9J6E8P7_RHIMP</name>
<keyword evidence="3" id="KW-1185">Reference proteome</keyword>
<dbReference type="VEuPathDB" id="VectorBase:LOC119166690"/>